<proteinExistence type="predicted"/>
<keyword evidence="1" id="KW-1185">Reference proteome</keyword>
<accession>A0A6I9VTF6</accession>
<sequence length="121" mass="14393">MVDEKRKRAAEISEESRQLKLILIKQKEEDARRKTHLVQEIKTLQTSRLKQIKSYDPTKSSGLGFLCEMSLTELKEQLLSTKIKQNEEIARRNMLVRQECERRKNLMKNCQQVLERHKVIN</sequence>
<dbReference type="GeneID" id="105423969"/>
<reference evidence="2" key="1">
    <citation type="submission" date="2025-08" db="UniProtKB">
        <authorList>
            <consortium name="RefSeq"/>
        </authorList>
    </citation>
    <scope>IDENTIFICATION</scope>
</reference>
<organism evidence="1 2">
    <name type="scientific">Pogonomyrmex barbatus</name>
    <name type="common">red harvester ant</name>
    <dbReference type="NCBI Taxonomy" id="144034"/>
    <lineage>
        <taxon>Eukaryota</taxon>
        <taxon>Metazoa</taxon>
        <taxon>Ecdysozoa</taxon>
        <taxon>Arthropoda</taxon>
        <taxon>Hexapoda</taxon>
        <taxon>Insecta</taxon>
        <taxon>Pterygota</taxon>
        <taxon>Neoptera</taxon>
        <taxon>Endopterygota</taxon>
        <taxon>Hymenoptera</taxon>
        <taxon>Apocrita</taxon>
        <taxon>Aculeata</taxon>
        <taxon>Formicoidea</taxon>
        <taxon>Formicidae</taxon>
        <taxon>Myrmicinae</taxon>
        <taxon>Pogonomyrmex</taxon>
    </lineage>
</organism>
<evidence type="ECO:0000313" key="2">
    <source>
        <dbReference type="RefSeq" id="XP_011632283.1"/>
    </source>
</evidence>
<dbReference type="OrthoDB" id="10262255at2759"/>
<dbReference type="PANTHER" id="PTHR34649">
    <property type="entry name" value="CILIA- AND FLAGELLA-ASSOCIATED PROTEIN 99"/>
    <property type="match status" value="1"/>
</dbReference>
<dbReference type="AlphaFoldDB" id="A0A6I9VTF6"/>
<name>A0A6I9VTF6_9HYME</name>
<gene>
    <name evidence="2" type="primary">LOC105423969</name>
</gene>
<protein>
    <submittedName>
        <fullName evidence="2">Uncharacterized protein LOC105423969</fullName>
    </submittedName>
</protein>
<dbReference type="InterPro" id="IPR039341">
    <property type="entry name" value="CFAP99"/>
</dbReference>
<dbReference type="PANTHER" id="PTHR34649:SF1">
    <property type="entry name" value="CILIA- AND FLAGELLA-ASSOCIATED PROTEIN 99"/>
    <property type="match status" value="1"/>
</dbReference>
<evidence type="ECO:0000313" key="1">
    <source>
        <dbReference type="Proteomes" id="UP000504615"/>
    </source>
</evidence>
<dbReference type="Proteomes" id="UP000504615">
    <property type="component" value="Unplaced"/>
</dbReference>
<dbReference type="KEGG" id="pbar:105423969"/>
<dbReference type="RefSeq" id="XP_011632283.1">
    <property type="nucleotide sequence ID" value="XM_011633981.1"/>
</dbReference>